<evidence type="ECO:0000313" key="3">
    <source>
        <dbReference type="Proteomes" id="UP001060336"/>
    </source>
</evidence>
<dbReference type="InterPro" id="IPR029044">
    <property type="entry name" value="Nucleotide-diphossugar_trans"/>
</dbReference>
<evidence type="ECO:0000313" key="2">
    <source>
        <dbReference type="EMBL" id="UUX52046.1"/>
    </source>
</evidence>
<dbReference type="Proteomes" id="UP001060336">
    <property type="component" value="Chromosome"/>
</dbReference>
<dbReference type="Gene3D" id="3.90.550.10">
    <property type="entry name" value="Spore Coat Polysaccharide Biosynthesis Protein SpsA, Chain A"/>
    <property type="match status" value="1"/>
</dbReference>
<dbReference type="InterPro" id="IPR050834">
    <property type="entry name" value="Glycosyltransf_2"/>
</dbReference>
<dbReference type="KEGG" id="naci:NUH88_10165"/>
<dbReference type="GO" id="GO:0016757">
    <property type="term" value="F:glycosyltransferase activity"/>
    <property type="evidence" value="ECO:0007669"/>
    <property type="project" value="UniProtKB-KW"/>
</dbReference>
<keyword evidence="2" id="KW-0328">Glycosyltransferase</keyword>
<name>A0A9J7AY99_9PROT</name>
<dbReference type="AlphaFoldDB" id="A0A9J7AY99"/>
<organism evidence="2 3">
    <name type="scientific">Nisaea acidiphila</name>
    <dbReference type="NCBI Taxonomy" id="1862145"/>
    <lineage>
        <taxon>Bacteria</taxon>
        <taxon>Pseudomonadati</taxon>
        <taxon>Pseudomonadota</taxon>
        <taxon>Alphaproteobacteria</taxon>
        <taxon>Rhodospirillales</taxon>
        <taxon>Thalassobaculaceae</taxon>
        <taxon>Nisaea</taxon>
    </lineage>
</organism>
<feature type="domain" description="Glycosyltransferase 2-like" evidence="1">
    <location>
        <begin position="10"/>
        <end position="117"/>
    </location>
</feature>
<sequence length="273" mass="29320">MPADAPPTVSVVTTAYQAERHVARALRSAAAMAGGWPVEILLFDDGSTDGTAETADRVADEIPEISVIRGGRCGRAAALNRAVSAARGRYVAILDADDIALPNRLTATLPMLETGFGLAMTCSEALVFEGTAPASPAGDLTRTEEHDVSPAALYVSNRLVHSTVLFRRDAWEAAGGYDEQLDVCVDYSFYFRLLRVGGIRQSSAVTCLRQRRGDSYFAEKSHRSYTDALARIRAEARATLPIPLWAQLAATAQNAKLGAEALAHYFHPRRGAA</sequence>
<dbReference type="PANTHER" id="PTHR43685">
    <property type="entry name" value="GLYCOSYLTRANSFERASE"/>
    <property type="match status" value="1"/>
</dbReference>
<dbReference type="Pfam" id="PF00535">
    <property type="entry name" value="Glycos_transf_2"/>
    <property type="match status" value="1"/>
</dbReference>
<reference evidence="2" key="1">
    <citation type="submission" date="2022-08" db="EMBL/GenBank/DDBJ databases">
        <title>Nisaea acidiphila sp. nov., isolated from a marine algal debris and emended description of the genus Nisaea Urios et al. 2008.</title>
        <authorList>
            <person name="Kwon K."/>
        </authorList>
    </citation>
    <scope>NUCLEOTIDE SEQUENCE</scope>
    <source>
        <strain evidence="2">MEBiC11861</strain>
    </source>
</reference>
<evidence type="ECO:0000259" key="1">
    <source>
        <dbReference type="Pfam" id="PF00535"/>
    </source>
</evidence>
<dbReference type="InterPro" id="IPR001173">
    <property type="entry name" value="Glyco_trans_2-like"/>
</dbReference>
<dbReference type="PANTHER" id="PTHR43685:SF2">
    <property type="entry name" value="GLYCOSYLTRANSFERASE 2-LIKE DOMAIN-CONTAINING PROTEIN"/>
    <property type="match status" value="1"/>
</dbReference>
<accession>A0A9J7AY99</accession>
<gene>
    <name evidence="2" type="ORF">NUH88_10165</name>
</gene>
<keyword evidence="3" id="KW-1185">Reference proteome</keyword>
<proteinExistence type="predicted"/>
<keyword evidence="2" id="KW-0808">Transferase</keyword>
<dbReference type="SUPFAM" id="SSF53448">
    <property type="entry name" value="Nucleotide-diphospho-sugar transferases"/>
    <property type="match status" value="1"/>
</dbReference>
<dbReference type="EC" id="2.4.-.-" evidence="2"/>
<protein>
    <submittedName>
        <fullName evidence="2">Glycosyltransferase</fullName>
        <ecNumber evidence="2">2.4.-.-</ecNumber>
    </submittedName>
</protein>
<dbReference type="RefSeq" id="WP_257771876.1">
    <property type="nucleotide sequence ID" value="NZ_CP102480.1"/>
</dbReference>
<dbReference type="EMBL" id="CP102480">
    <property type="protein sequence ID" value="UUX52046.1"/>
    <property type="molecule type" value="Genomic_DNA"/>
</dbReference>